<organism evidence="1 2">
    <name type="scientific">Kitasatospora gansuensis</name>
    <dbReference type="NCBI Taxonomy" id="258050"/>
    <lineage>
        <taxon>Bacteria</taxon>
        <taxon>Bacillati</taxon>
        <taxon>Actinomycetota</taxon>
        <taxon>Actinomycetes</taxon>
        <taxon>Kitasatosporales</taxon>
        <taxon>Streptomycetaceae</taxon>
        <taxon>Kitasatospora</taxon>
    </lineage>
</organism>
<keyword evidence="2" id="KW-1185">Reference proteome</keyword>
<accession>A0A7W7SHW2</accession>
<reference evidence="1 2" key="1">
    <citation type="submission" date="2020-08" db="EMBL/GenBank/DDBJ databases">
        <title>Sequencing the genomes of 1000 actinobacteria strains.</title>
        <authorList>
            <person name="Klenk H.-P."/>
        </authorList>
    </citation>
    <scope>NUCLEOTIDE SEQUENCE [LARGE SCALE GENOMIC DNA]</scope>
    <source>
        <strain evidence="1 2">DSM 44786</strain>
    </source>
</reference>
<evidence type="ECO:0000313" key="1">
    <source>
        <dbReference type="EMBL" id="MBB4950362.1"/>
    </source>
</evidence>
<protein>
    <submittedName>
        <fullName evidence="1">Uncharacterized protein</fullName>
    </submittedName>
</protein>
<gene>
    <name evidence="1" type="ORF">F4556_005897</name>
</gene>
<proteinExistence type="predicted"/>
<evidence type="ECO:0000313" key="2">
    <source>
        <dbReference type="Proteomes" id="UP000573327"/>
    </source>
</evidence>
<dbReference type="Proteomes" id="UP000573327">
    <property type="component" value="Unassembled WGS sequence"/>
</dbReference>
<sequence>MVCNRHVWEPQRRTALDRAGLLVHGTVERRHGATNLVAIRLAPLRVAV</sequence>
<name>A0A7W7SHW2_9ACTN</name>
<dbReference type="EMBL" id="JACHJR010000001">
    <property type="protein sequence ID" value="MBB4950362.1"/>
    <property type="molecule type" value="Genomic_DNA"/>
</dbReference>
<comment type="caution">
    <text evidence="1">The sequence shown here is derived from an EMBL/GenBank/DDBJ whole genome shotgun (WGS) entry which is preliminary data.</text>
</comment>
<dbReference type="AlphaFoldDB" id="A0A7W7SHW2"/>
<dbReference type="RefSeq" id="WP_184921463.1">
    <property type="nucleotide sequence ID" value="NZ_JACHJR010000001.1"/>
</dbReference>